<evidence type="ECO:0000313" key="2">
    <source>
        <dbReference type="Proteomes" id="UP001278188"/>
    </source>
</evidence>
<dbReference type="EMBL" id="JASVDY010000004">
    <property type="protein sequence ID" value="MDV2469658.1"/>
    <property type="molecule type" value="Genomic_DNA"/>
</dbReference>
<organism evidence="1 2">
    <name type="scientific">Acinetobacter chinensis</name>
    <dbReference type="NCBI Taxonomy" id="2004650"/>
    <lineage>
        <taxon>Bacteria</taxon>
        <taxon>Pseudomonadati</taxon>
        <taxon>Pseudomonadota</taxon>
        <taxon>Gammaproteobacteria</taxon>
        <taxon>Moraxellales</taxon>
        <taxon>Moraxellaceae</taxon>
        <taxon>Acinetobacter</taxon>
    </lineage>
</organism>
<sequence length="171" mass="19851">MRARACALFLFDIGSIQSIVSKINCDSISIMTLKIFRQLTILIFCFCTISTAVSAAEKILQSLSNLEEYQTHEGNTFKLIRIEQGCLIEAHFFLSFEQKIYNYYFNTQTLYKATEKTLRYEYKKDLEGSLDAVTKIYPYSSAIYPLTDVEMRQDFNEYKALFPKAQLKKCT</sequence>
<comment type="caution">
    <text evidence="1">The sequence shown here is derived from an EMBL/GenBank/DDBJ whole genome shotgun (WGS) entry which is preliminary data.</text>
</comment>
<keyword evidence="2" id="KW-1185">Reference proteome</keyword>
<evidence type="ECO:0000313" key="1">
    <source>
        <dbReference type="EMBL" id="MDV2469658.1"/>
    </source>
</evidence>
<name>A0ABU3WHX9_9GAMM</name>
<proteinExistence type="predicted"/>
<accession>A0ABU3WHX9</accession>
<dbReference type="Proteomes" id="UP001278188">
    <property type="component" value="Unassembled WGS sequence"/>
</dbReference>
<gene>
    <name evidence="1" type="ORF">QR674_11760</name>
</gene>
<protein>
    <recommendedName>
        <fullName evidence="3">KTSC domain-containing protein</fullName>
    </recommendedName>
</protein>
<dbReference type="RefSeq" id="WP_317084483.1">
    <property type="nucleotide sequence ID" value="NZ_JASVDY010000004.1"/>
</dbReference>
<evidence type="ECO:0008006" key="3">
    <source>
        <dbReference type="Google" id="ProtNLM"/>
    </source>
</evidence>
<reference evidence="1 2" key="1">
    <citation type="submission" date="2023-06" db="EMBL/GenBank/DDBJ databases">
        <title>Genomic Analysis of Acinetobacter Strains Recovered from South Australian Aquatic Samples provides Insights into the Circulation of Antibiotic Resistance determinants in the Environment.</title>
        <authorList>
            <person name="Tobin L."/>
            <person name="Jarocki V.M."/>
            <person name="Kenyon J."/>
            <person name="Drigo B."/>
            <person name="Donner E."/>
            <person name="Djordjevic S.P."/>
            <person name="Hamidian M."/>
        </authorList>
    </citation>
    <scope>NUCLEOTIDE SEQUENCE [LARGE SCALE GENOMIC DNA]</scope>
    <source>
        <strain evidence="1 2">SAAc652</strain>
    </source>
</reference>